<name>A0A4U1YRY3_9VIBR</name>
<organism evidence="1 2">
    <name type="scientific">Vibrio kanaloae</name>
    <dbReference type="NCBI Taxonomy" id="170673"/>
    <lineage>
        <taxon>Bacteria</taxon>
        <taxon>Pseudomonadati</taxon>
        <taxon>Pseudomonadota</taxon>
        <taxon>Gammaproteobacteria</taxon>
        <taxon>Vibrionales</taxon>
        <taxon>Vibrionaceae</taxon>
        <taxon>Vibrio</taxon>
    </lineage>
</organism>
<comment type="caution">
    <text evidence="1">The sequence shown here is derived from an EMBL/GenBank/DDBJ whole genome shotgun (WGS) entry which is preliminary data.</text>
</comment>
<dbReference type="Proteomes" id="UP000305234">
    <property type="component" value="Unassembled WGS sequence"/>
</dbReference>
<dbReference type="AlphaFoldDB" id="A0A4U1YRY3"/>
<dbReference type="EMBL" id="SYUW01000049">
    <property type="protein sequence ID" value="TKF24014.1"/>
    <property type="molecule type" value="Genomic_DNA"/>
</dbReference>
<dbReference type="RefSeq" id="WP_136998549.1">
    <property type="nucleotide sequence ID" value="NZ_JAKEUJ010000058.1"/>
</dbReference>
<evidence type="ECO:0000313" key="2">
    <source>
        <dbReference type="Proteomes" id="UP000305234"/>
    </source>
</evidence>
<sequence length="320" mass="36223">MASFKFYNIQILPLDNNDKMIGADGYKAVFSSLKSKVDKYLSKKNLLGISHNLRNDFFFAPESVTIRDDIAYGTIMKYDNVEKVFGTLDDEEKYVSSGGDSSKKYLFRFVFDFNKHILAIEKGNGLPSVRVLSEALEGFLDEHRQAKFPNYAIHIIEMTNSESLIKVIDEAESYKRVQVELTFSNSEDWSDALEEEMLKSVEQEMKDKHIDSIVHVEKAAKKSVMSEPTKSAMAYLGLACKFGNAAIRYKDKLGKTETYKMTDAPIVETVKDREGGETKSELDFALDVKNSINKANELALNAKKLFTKLRKGINHEKGSK</sequence>
<protein>
    <submittedName>
        <fullName evidence="1">DUF4747 family protein</fullName>
    </submittedName>
</protein>
<gene>
    <name evidence="1" type="ORF">FCV52_16955</name>
</gene>
<accession>A0A4U1YRY3</accession>
<dbReference type="Pfam" id="PF15931">
    <property type="entry name" value="DUF4747"/>
    <property type="match status" value="1"/>
</dbReference>
<reference evidence="1 2" key="1">
    <citation type="submission" date="2019-04" db="EMBL/GenBank/DDBJ databases">
        <title>A reverse ecology approach based on a biological definition of microbial populations.</title>
        <authorList>
            <person name="Arevalo P."/>
            <person name="Vaninsberghe D."/>
            <person name="Elsherbini J."/>
            <person name="Gore J."/>
            <person name="Polz M."/>
        </authorList>
    </citation>
    <scope>NUCLEOTIDE SEQUENCE [LARGE SCALE GENOMIC DNA]</scope>
    <source>
        <strain evidence="1 2">10N.261.46.E4</strain>
    </source>
</reference>
<proteinExistence type="predicted"/>
<evidence type="ECO:0000313" key="1">
    <source>
        <dbReference type="EMBL" id="TKF24014.1"/>
    </source>
</evidence>
<dbReference type="InterPro" id="IPR031832">
    <property type="entry name" value="DUF4747"/>
</dbReference>